<sequence>MSRPASLPLAHLDAMTDERGLFEHCRFDVPRPEHGYCLDDAARALIVLMREPSDTPVTRRLIEVCFRLVDRAVVGDGRVHNRMSPTGEWTDDAGLGDWWGRALWALGFVAAHGRETTLRDRALAAFRRAGSARSVHVRALAFAALGAAEVCLVQPDDPNARAILRDAAAVLAVDGPSAPWQWPEPRLRYANASLAEALLAAGTTLDDERLLDRGLAMLRFLLDIETRDGHLSVTGVEGRGPGERDVQFDQQPIEVAAIADACSRAYDLTADPIWRDHVGVAWAWFEGDNDSGARLFDADTGAGYDGLTAGGRNENRGAESTLAALGTYQQARRTGVLDRVSP</sequence>
<evidence type="ECO:0000313" key="1">
    <source>
        <dbReference type="EMBL" id="GAA1963364.1"/>
    </source>
</evidence>
<proteinExistence type="predicted"/>
<dbReference type="SUPFAM" id="SSF48208">
    <property type="entry name" value="Six-hairpin glycosidases"/>
    <property type="match status" value="1"/>
</dbReference>
<accession>A0ABN2R4S5</accession>
<keyword evidence="1" id="KW-0808">Transferase</keyword>
<dbReference type="EMBL" id="BAAAOG010000005">
    <property type="protein sequence ID" value="GAA1963364.1"/>
    <property type="molecule type" value="Genomic_DNA"/>
</dbReference>
<keyword evidence="2" id="KW-1185">Reference proteome</keyword>
<dbReference type="Proteomes" id="UP001499933">
    <property type="component" value="Unassembled WGS sequence"/>
</dbReference>
<comment type="caution">
    <text evidence="1">The sequence shown here is derived from an EMBL/GenBank/DDBJ whole genome shotgun (WGS) entry which is preliminary data.</text>
</comment>
<evidence type="ECO:0000313" key="2">
    <source>
        <dbReference type="Proteomes" id="UP001499933"/>
    </source>
</evidence>
<dbReference type="InterPro" id="IPR008928">
    <property type="entry name" value="6-hairpin_glycosidase_sf"/>
</dbReference>
<gene>
    <name evidence="1" type="ORF">GCM10009776_27610</name>
</gene>
<dbReference type="GO" id="GO:0016740">
    <property type="term" value="F:transferase activity"/>
    <property type="evidence" value="ECO:0007669"/>
    <property type="project" value="UniProtKB-KW"/>
</dbReference>
<organism evidence="1 2">
    <name type="scientific">Microbacterium deminutum</name>
    <dbReference type="NCBI Taxonomy" id="344164"/>
    <lineage>
        <taxon>Bacteria</taxon>
        <taxon>Bacillati</taxon>
        <taxon>Actinomycetota</taxon>
        <taxon>Actinomycetes</taxon>
        <taxon>Micrococcales</taxon>
        <taxon>Microbacteriaceae</taxon>
        <taxon>Microbacterium</taxon>
    </lineage>
</organism>
<reference evidence="1 2" key="1">
    <citation type="journal article" date="2019" name="Int. J. Syst. Evol. Microbiol.">
        <title>The Global Catalogue of Microorganisms (GCM) 10K type strain sequencing project: providing services to taxonomists for standard genome sequencing and annotation.</title>
        <authorList>
            <consortium name="The Broad Institute Genomics Platform"/>
            <consortium name="The Broad Institute Genome Sequencing Center for Infectious Disease"/>
            <person name="Wu L."/>
            <person name="Ma J."/>
        </authorList>
    </citation>
    <scope>NUCLEOTIDE SEQUENCE [LARGE SCALE GENOMIC DNA]</scope>
    <source>
        <strain evidence="1 2">JCM 14901</strain>
    </source>
</reference>
<protein>
    <submittedName>
        <fullName evidence="1">Glycosyl transferase</fullName>
    </submittedName>
</protein>
<name>A0ABN2R4S5_9MICO</name>